<dbReference type="Proteomes" id="UP000268162">
    <property type="component" value="Unassembled WGS sequence"/>
</dbReference>
<dbReference type="EMBL" id="ML002285">
    <property type="protein sequence ID" value="RKP39261.1"/>
    <property type="molecule type" value="Genomic_DNA"/>
</dbReference>
<name>A0A4Q0A1C9_9FUNG</name>
<evidence type="ECO:0000256" key="1">
    <source>
        <dbReference type="SAM" id="SignalP"/>
    </source>
</evidence>
<feature type="signal peptide" evidence="1">
    <location>
        <begin position="1"/>
        <end position="27"/>
    </location>
</feature>
<gene>
    <name evidence="2" type="ORF">BJ085DRAFT_36841</name>
</gene>
<proteinExistence type="predicted"/>
<feature type="chain" id="PRO_5020549154" evidence="1">
    <location>
        <begin position="28"/>
        <end position="207"/>
    </location>
</feature>
<dbReference type="AlphaFoldDB" id="A0A4Q0A1C9"/>
<keyword evidence="1" id="KW-0732">Signal</keyword>
<organism evidence="2 3">
    <name type="scientific">Dimargaris cristalligena</name>
    <dbReference type="NCBI Taxonomy" id="215637"/>
    <lineage>
        <taxon>Eukaryota</taxon>
        <taxon>Fungi</taxon>
        <taxon>Fungi incertae sedis</taxon>
        <taxon>Zoopagomycota</taxon>
        <taxon>Kickxellomycotina</taxon>
        <taxon>Dimargaritomycetes</taxon>
        <taxon>Dimargaritales</taxon>
        <taxon>Dimargaritaceae</taxon>
        <taxon>Dimargaris</taxon>
    </lineage>
</organism>
<keyword evidence="3" id="KW-1185">Reference proteome</keyword>
<sequence length="207" mass="23945">MRTPSLTGYLLLTMGLVMLTSPSVIYSQPLPDTKATICSLEPKPSCPSSSTTSTASGSSSGAWALPNLSLTSSLQTQLEPVKKHLDDLRLKLSTTFHDYQQDRKLRRWAQPSRFDLAIYFLTRRFLKEGLCYDRRRWWEQLFSLRDEEFLEVNFYYQYTKGILPARKLDSWATRLVHWLRGKLDRNNAKKGKVVARCMPDLTQSVRF</sequence>
<reference evidence="3" key="1">
    <citation type="journal article" date="2018" name="Nat. Microbiol.">
        <title>Leveraging single-cell genomics to expand the fungal tree of life.</title>
        <authorList>
            <person name="Ahrendt S.R."/>
            <person name="Quandt C.A."/>
            <person name="Ciobanu D."/>
            <person name="Clum A."/>
            <person name="Salamov A."/>
            <person name="Andreopoulos B."/>
            <person name="Cheng J.F."/>
            <person name="Woyke T."/>
            <person name="Pelin A."/>
            <person name="Henrissat B."/>
            <person name="Reynolds N.K."/>
            <person name="Benny G.L."/>
            <person name="Smith M.E."/>
            <person name="James T.Y."/>
            <person name="Grigoriev I.V."/>
        </authorList>
    </citation>
    <scope>NUCLEOTIDE SEQUENCE [LARGE SCALE GENOMIC DNA]</scope>
    <source>
        <strain evidence="3">RSA 468</strain>
    </source>
</reference>
<protein>
    <submittedName>
        <fullName evidence="2">Uncharacterized protein</fullName>
    </submittedName>
</protein>
<evidence type="ECO:0000313" key="3">
    <source>
        <dbReference type="Proteomes" id="UP000268162"/>
    </source>
</evidence>
<accession>A0A4Q0A1C9</accession>
<evidence type="ECO:0000313" key="2">
    <source>
        <dbReference type="EMBL" id="RKP39261.1"/>
    </source>
</evidence>